<dbReference type="Gene3D" id="3.40.50.200">
    <property type="entry name" value="Peptidase S8/S53 domain"/>
    <property type="match status" value="1"/>
</dbReference>
<evidence type="ECO:0000256" key="5">
    <source>
        <dbReference type="PROSITE-ProRule" id="PRU01240"/>
    </source>
</evidence>
<feature type="domain" description="Peptidase S8/S53" evidence="6">
    <location>
        <begin position="11"/>
        <end position="206"/>
    </location>
</feature>
<evidence type="ECO:0000259" key="6">
    <source>
        <dbReference type="Pfam" id="PF00082"/>
    </source>
</evidence>
<dbReference type="EMBL" id="JAACAK010000002">
    <property type="protein sequence ID" value="NIR73522.1"/>
    <property type="molecule type" value="Genomic_DNA"/>
</dbReference>
<evidence type="ECO:0000256" key="2">
    <source>
        <dbReference type="ARBA" id="ARBA00022670"/>
    </source>
</evidence>
<keyword evidence="4" id="KW-0720">Serine protease</keyword>
<dbReference type="InterPro" id="IPR000209">
    <property type="entry name" value="Peptidase_S8/S53_dom"/>
</dbReference>
<evidence type="ECO:0000313" key="8">
    <source>
        <dbReference type="Proteomes" id="UP000702544"/>
    </source>
</evidence>
<reference evidence="7 8" key="1">
    <citation type="submission" date="2020-01" db="EMBL/GenBank/DDBJ databases">
        <title>Genomes assembled from Gulf of Kutch pelagic sediment metagenomes.</title>
        <authorList>
            <person name="Chandrashekar M."/>
            <person name="Mahajan M.S."/>
            <person name="Dave K.J."/>
            <person name="Vatsa P."/>
            <person name="Nathani N.M."/>
        </authorList>
    </citation>
    <scope>NUCLEOTIDE SEQUENCE [LARGE SCALE GENOMIC DNA]</scope>
    <source>
        <strain evidence="7">KS3-K002</strain>
    </source>
</reference>
<dbReference type="SUPFAM" id="SSF52743">
    <property type="entry name" value="Subtilisin-like"/>
    <property type="match status" value="1"/>
</dbReference>
<evidence type="ECO:0000256" key="3">
    <source>
        <dbReference type="ARBA" id="ARBA00022801"/>
    </source>
</evidence>
<dbReference type="GO" id="GO:0006508">
    <property type="term" value="P:proteolysis"/>
    <property type="evidence" value="ECO:0007669"/>
    <property type="project" value="UniProtKB-KW"/>
</dbReference>
<comment type="caution">
    <text evidence="5">Lacks conserved residue(s) required for the propagation of feature annotation.</text>
</comment>
<keyword evidence="3" id="KW-0378">Hydrolase</keyword>
<accession>A0AAE4Z6T9</accession>
<dbReference type="GO" id="GO:0004252">
    <property type="term" value="F:serine-type endopeptidase activity"/>
    <property type="evidence" value="ECO:0007669"/>
    <property type="project" value="InterPro"/>
</dbReference>
<keyword evidence="2" id="KW-0645">Protease</keyword>
<evidence type="ECO:0000256" key="1">
    <source>
        <dbReference type="ARBA" id="ARBA00011073"/>
    </source>
</evidence>
<organism evidence="7 8">
    <name type="scientific">Candidatus Kutchimonas denitrificans</name>
    <dbReference type="NCBI Taxonomy" id="3056748"/>
    <lineage>
        <taxon>Bacteria</taxon>
        <taxon>Pseudomonadati</taxon>
        <taxon>Gemmatimonadota</taxon>
        <taxon>Gemmatimonadia</taxon>
        <taxon>Candidatus Palauibacterales</taxon>
        <taxon>Candidatus Palauibacteraceae</taxon>
        <taxon>Candidatus Kutchimonas</taxon>
    </lineage>
</organism>
<dbReference type="InterPro" id="IPR023828">
    <property type="entry name" value="Peptidase_S8_Ser-AS"/>
</dbReference>
<protein>
    <submittedName>
        <fullName evidence="7">S8 family serine peptidase</fullName>
    </submittedName>
</protein>
<proteinExistence type="inferred from homology"/>
<dbReference type="AlphaFoldDB" id="A0AAE4Z6T9"/>
<dbReference type="Proteomes" id="UP000702544">
    <property type="component" value="Unassembled WGS sequence"/>
</dbReference>
<dbReference type="PANTHER" id="PTHR43806:SF11">
    <property type="entry name" value="CEREVISIN-RELATED"/>
    <property type="match status" value="1"/>
</dbReference>
<comment type="similarity">
    <text evidence="1 5">Belongs to the peptidase S8 family.</text>
</comment>
<dbReference type="PROSITE" id="PS51892">
    <property type="entry name" value="SUBTILASE"/>
    <property type="match status" value="1"/>
</dbReference>
<dbReference type="InterPro" id="IPR050131">
    <property type="entry name" value="Peptidase_S8_subtilisin-like"/>
</dbReference>
<comment type="caution">
    <text evidence="7">The sequence shown here is derived from an EMBL/GenBank/DDBJ whole genome shotgun (WGS) entry which is preliminary data.</text>
</comment>
<sequence length="241" mass="25341">MAGWPSTNNTYPLGMAPYANHFMYRADARDAYGRCVIDATAAASAVDQAVFDDQIHAINMSFSGPDGSSLLHGALQLAHDAGIVLVSSTGNTGENEIRYPAGYSFVLGVGALECNIGLQYLADKTRCNGSLRRAPFSTYGFHVGIAAVGSNVLIDLAGGGAQYADGTSYSAPAATAAAALVMAYWPDSRNRPGAIKNHLEHTAYTGTPYYNQLYMGAGVLDVEAAINEDPCGWQSCQIGLK</sequence>
<dbReference type="InterPro" id="IPR036852">
    <property type="entry name" value="Peptidase_S8/S53_dom_sf"/>
</dbReference>
<evidence type="ECO:0000313" key="7">
    <source>
        <dbReference type="EMBL" id="NIR73522.1"/>
    </source>
</evidence>
<gene>
    <name evidence="7" type="ORF">GWO12_00175</name>
</gene>
<dbReference type="PANTHER" id="PTHR43806">
    <property type="entry name" value="PEPTIDASE S8"/>
    <property type="match status" value="1"/>
</dbReference>
<name>A0AAE4Z6T9_9BACT</name>
<evidence type="ECO:0000256" key="4">
    <source>
        <dbReference type="ARBA" id="ARBA00022825"/>
    </source>
</evidence>
<dbReference type="Pfam" id="PF00082">
    <property type="entry name" value="Peptidase_S8"/>
    <property type="match status" value="1"/>
</dbReference>
<dbReference type="PROSITE" id="PS00138">
    <property type="entry name" value="SUBTILASE_SER"/>
    <property type="match status" value="1"/>
</dbReference>